<keyword evidence="2" id="KW-1185">Reference proteome</keyword>
<dbReference type="EMBL" id="CP001322">
    <property type="protein sequence ID" value="ACL03000.1"/>
    <property type="molecule type" value="Genomic_DNA"/>
</dbReference>
<dbReference type="Proteomes" id="UP000000739">
    <property type="component" value="Chromosome"/>
</dbReference>
<proteinExistence type="predicted"/>
<sequence length="58" mass="6298">MAILRTSVTGAKLPNTHKASLANRLIEEFAAVKVRHFLGGKRRISGIASAVSCMQSRF</sequence>
<evidence type="ECO:0000313" key="2">
    <source>
        <dbReference type="Proteomes" id="UP000000739"/>
    </source>
</evidence>
<name>B8F9Q4_DESAL</name>
<organism evidence="1 2">
    <name type="scientific">Desulfatibacillum aliphaticivorans</name>
    <dbReference type="NCBI Taxonomy" id="218208"/>
    <lineage>
        <taxon>Bacteria</taxon>
        <taxon>Pseudomonadati</taxon>
        <taxon>Thermodesulfobacteriota</taxon>
        <taxon>Desulfobacteria</taxon>
        <taxon>Desulfobacterales</taxon>
        <taxon>Desulfatibacillaceae</taxon>
        <taxon>Desulfatibacillum</taxon>
    </lineage>
</organism>
<reference evidence="1 2" key="1">
    <citation type="journal article" date="2012" name="Environ. Microbiol.">
        <title>The genome sequence of Desulfatibacillum alkenivorans AK-01: a blueprint for anaerobic alkane oxidation.</title>
        <authorList>
            <person name="Callaghan A.V."/>
            <person name="Morris B.E."/>
            <person name="Pereira I.A."/>
            <person name="McInerney M.J."/>
            <person name="Austin R.N."/>
            <person name="Groves J.T."/>
            <person name="Kukor J.J."/>
            <person name="Suflita J.M."/>
            <person name="Young L.Y."/>
            <person name="Zylstra G.J."/>
            <person name="Wawrik B."/>
        </authorList>
    </citation>
    <scope>NUCLEOTIDE SEQUENCE [LARGE SCALE GENOMIC DNA]</scope>
    <source>
        <strain evidence="1 2">AK-01</strain>
    </source>
</reference>
<dbReference type="HOGENOM" id="CLU_2971935_0_0_7"/>
<dbReference type="KEGG" id="dal:Dalk_1297"/>
<accession>B8F9Q4</accession>
<gene>
    <name evidence="1" type="ordered locus">Dalk_1297</name>
</gene>
<dbReference type="AlphaFoldDB" id="B8F9Q4"/>
<protein>
    <submittedName>
        <fullName evidence="1">Uncharacterized protein</fullName>
    </submittedName>
</protein>
<evidence type="ECO:0000313" key="1">
    <source>
        <dbReference type="EMBL" id="ACL03000.1"/>
    </source>
</evidence>